<organism evidence="5 6">
    <name type="scientific">Pseudomonas plecoglossicida</name>
    <dbReference type="NCBI Taxonomy" id="70775"/>
    <lineage>
        <taxon>Bacteria</taxon>
        <taxon>Pseudomonadati</taxon>
        <taxon>Pseudomonadota</taxon>
        <taxon>Gammaproteobacteria</taxon>
        <taxon>Pseudomonadales</taxon>
        <taxon>Pseudomonadaceae</taxon>
        <taxon>Pseudomonas</taxon>
    </lineage>
</organism>
<evidence type="ECO:0008006" key="7">
    <source>
        <dbReference type="Google" id="ProtNLM"/>
    </source>
</evidence>
<evidence type="ECO:0000256" key="4">
    <source>
        <dbReference type="ARBA" id="ARBA00023004"/>
    </source>
</evidence>
<proteinExistence type="predicted"/>
<evidence type="ECO:0000313" key="6">
    <source>
        <dbReference type="Proteomes" id="UP000234744"/>
    </source>
</evidence>
<reference evidence="5 6" key="1">
    <citation type="submission" date="2017-12" db="EMBL/GenBank/DDBJ databases">
        <title>Detection of the carbapenemase gene blaVIM-5 in members of the Pseudomonas putida group isolated from polluted Nigerian wetlands.</title>
        <authorList>
            <person name="Adelowo O."/>
            <person name="Vollmers J."/>
            <person name="Maeusezahl I."/>
            <person name="Kaster A.-K."/>
            <person name="Mueller J.A."/>
        </authorList>
    </citation>
    <scope>NUCLEOTIDE SEQUENCE [LARGE SCALE GENOMIC DNA]</scope>
    <source>
        <strain evidence="5 6">MR69</strain>
    </source>
</reference>
<keyword evidence="2" id="KW-0223">Dioxygenase</keyword>
<keyword evidence="1" id="KW-0479">Metal-binding</keyword>
<dbReference type="SUPFAM" id="SSF51197">
    <property type="entry name" value="Clavaminate synthase-like"/>
    <property type="match status" value="1"/>
</dbReference>
<sequence>MEQMSQGRIKHYEFSGEQVRNFIQRGESTTVNDLHFVPYKRYVLAGFLLEELGEGVIEDFKSCLQDYDTGCAILKFGSALSREDSIKVATAVSHLIAEPSIQGPDGGYYGISRIIDDNNPTFKLLYPYADFSLHSDGVFADNPVDWLMMMKLHERNVVGGCSRLLHMADWEDYEHFHNDPDNQIIRHGLLAKDGRYDVFRKFSSLEPGLSRILYKQAGRRQVKFVDQYVIPSTIAQACFIARFQAALEASRHVEEVALAPGSMIVLNNHFWMHGRSAFERHPQLEREQLRQYGVFPH</sequence>
<evidence type="ECO:0000313" key="5">
    <source>
        <dbReference type="EMBL" id="PLV16279.1"/>
    </source>
</evidence>
<name>A0ABX4U6N8_PSEDL</name>
<accession>A0ABX4U6N8</accession>
<dbReference type="Proteomes" id="UP000234744">
    <property type="component" value="Unassembled WGS sequence"/>
</dbReference>
<dbReference type="Gene3D" id="3.60.130.10">
    <property type="entry name" value="Clavaminate synthase-like"/>
    <property type="match status" value="1"/>
</dbReference>
<keyword evidence="6" id="KW-1185">Reference proteome</keyword>
<keyword evidence="3" id="KW-0560">Oxidoreductase</keyword>
<dbReference type="Pfam" id="PF08943">
    <property type="entry name" value="CsiD"/>
    <property type="match status" value="1"/>
</dbReference>
<gene>
    <name evidence="5" type="ORF">CXG47_05270</name>
</gene>
<keyword evidence="4" id="KW-0408">Iron</keyword>
<dbReference type="EMBL" id="PJCJ01000002">
    <property type="protein sequence ID" value="PLV16279.1"/>
    <property type="molecule type" value="Genomic_DNA"/>
</dbReference>
<dbReference type="InterPro" id="IPR042098">
    <property type="entry name" value="TauD-like_sf"/>
</dbReference>
<dbReference type="InterPro" id="IPR015038">
    <property type="entry name" value="GlaH"/>
</dbReference>
<comment type="caution">
    <text evidence="5">The sequence shown here is derived from an EMBL/GenBank/DDBJ whole genome shotgun (WGS) entry which is preliminary data.</text>
</comment>
<evidence type="ECO:0000256" key="3">
    <source>
        <dbReference type="ARBA" id="ARBA00023002"/>
    </source>
</evidence>
<evidence type="ECO:0000256" key="2">
    <source>
        <dbReference type="ARBA" id="ARBA00022964"/>
    </source>
</evidence>
<protein>
    <recommendedName>
        <fullName evidence="7">Protein CsiD</fullName>
    </recommendedName>
</protein>
<evidence type="ECO:0000256" key="1">
    <source>
        <dbReference type="ARBA" id="ARBA00022723"/>
    </source>
</evidence>
<dbReference type="RefSeq" id="WP_102083576.1">
    <property type="nucleotide sequence ID" value="NZ_PJCJ01000002.1"/>
</dbReference>